<dbReference type="InterPro" id="IPR012944">
    <property type="entry name" value="SusD_RagB_dom"/>
</dbReference>
<evidence type="ECO:0000256" key="1">
    <source>
        <dbReference type="ARBA" id="ARBA00004442"/>
    </source>
</evidence>
<comment type="similarity">
    <text evidence="2">Belongs to the SusD family.</text>
</comment>
<dbReference type="Gene3D" id="1.25.40.390">
    <property type="match status" value="1"/>
</dbReference>
<evidence type="ECO:0000259" key="7">
    <source>
        <dbReference type="Pfam" id="PF07980"/>
    </source>
</evidence>
<dbReference type="Pfam" id="PF14322">
    <property type="entry name" value="SusD-like_3"/>
    <property type="match status" value="1"/>
</dbReference>
<organism evidence="9 10">
    <name type="scientific">Candidatus Pseudobacter hemicellulosilyticus</name>
    <dbReference type="NCBI Taxonomy" id="3121375"/>
    <lineage>
        <taxon>Bacteria</taxon>
        <taxon>Pseudomonadati</taxon>
        <taxon>Bacteroidota</taxon>
        <taxon>Chitinophagia</taxon>
        <taxon>Chitinophagales</taxon>
        <taxon>Chitinophagaceae</taxon>
        <taxon>Pseudobacter</taxon>
    </lineage>
</organism>
<evidence type="ECO:0000313" key="9">
    <source>
        <dbReference type="EMBL" id="WEK35536.1"/>
    </source>
</evidence>
<keyword evidence="4" id="KW-0472">Membrane</keyword>
<feature type="domain" description="SusD-like N-terminal" evidence="8">
    <location>
        <begin position="25"/>
        <end position="228"/>
    </location>
</feature>
<dbReference type="Proteomes" id="UP001220610">
    <property type="component" value="Chromosome"/>
</dbReference>
<keyword evidence="5" id="KW-0998">Cell outer membrane</keyword>
<evidence type="ECO:0000256" key="5">
    <source>
        <dbReference type="ARBA" id="ARBA00023237"/>
    </source>
</evidence>
<feature type="signal peptide" evidence="6">
    <location>
        <begin position="1"/>
        <end position="21"/>
    </location>
</feature>
<dbReference type="SUPFAM" id="SSF48452">
    <property type="entry name" value="TPR-like"/>
    <property type="match status" value="1"/>
</dbReference>
<evidence type="ECO:0000256" key="4">
    <source>
        <dbReference type="ARBA" id="ARBA00023136"/>
    </source>
</evidence>
<sequence length="515" mass="57134">MKLTIQRTIYLLATMVLLTTAGCNKFLEEQDPSNLSTDIYYTLSEHAEAGIAAAYAQQRFISAGAGIFVQNYSMLEAVTGTAKTETGQNSDLNNLFGMVHNGDNLLIRNWWNGLFNVIAQTNLVLDRVPPINPMDEALKKKVLGEARFLRAWAYFYLVQLWGDVPLTLTPVLDGNHPDFYPPRTGTEAVYTQIIADLQEAENAGLSWTDPSGRASLGAVKSLLAKVYLAMAGFPLQKGASHYALAAAKANEVIGSSQFSLFQSYSDLHKVSMENRGEHIFEIQYLASVANANGFQQTMLPNFKNVSAFNDEIGSTVPAPEFYNSYEPGDRRTLDRVGLFYTHYYDGGNGALKDLSAPYIYKHFDSLAHGTSGVAGTNQSDLNWPQLLYSDILLVYAEASNEAVAGGPDAVAYKALADIRSRAGLTTPGAGTFSQAGFREAVWKERWYELCYNGITWFDMVRLRKAWNMTTRSFDEFVGYNFPNDAATLEQKHLLFPIPTEEIRNNPNLRPQNPGY</sequence>
<evidence type="ECO:0000313" key="10">
    <source>
        <dbReference type="Proteomes" id="UP001220610"/>
    </source>
</evidence>
<proteinExistence type="inferred from homology"/>
<gene>
    <name evidence="9" type="ORF">P0Y53_23855</name>
</gene>
<feature type="domain" description="RagB/SusD" evidence="7">
    <location>
        <begin position="355"/>
        <end position="515"/>
    </location>
</feature>
<dbReference type="InterPro" id="IPR033985">
    <property type="entry name" value="SusD-like_N"/>
</dbReference>
<comment type="subcellular location">
    <subcellularLocation>
        <location evidence="1">Cell outer membrane</location>
    </subcellularLocation>
</comment>
<evidence type="ECO:0000256" key="6">
    <source>
        <dbReference type="SAM" id="SignalP"/>
    </source>
</evidence>
<dbReference type="EMBL" id="CP119311">
    <property type="protein sequence ID" value="WEK35536.1"/>
    <property type="molecule type" value="Genomic_DNA"/>
</dbReference>
<feature type="chain" id="PRO_5042617437" evidence="6">
    <location>
        <begin position="22"/>
        <end position="515"/>
    </location>
</feature>
<keyword evidence="3 6" id="KW-0732">Signal</keyword>
<protein>
    <submittedName>
        <fullName evidence="9">RagB/SusD family nutrient uptake outer membrane protein</fullName>
    </submittedName>
</protein>
<accession>A0AAJ5WRA9</accession>
<name>A0AAJ5WRA9_9BACT</name>
<reference evidence="9" key="1">
    <citation type="submission" date="2023-03" db="EMBL/GenBank/DDBJ databases">
        <title>Andean soil-derived lignocellulolytic bacterial consortium as a source of novel taxa and putative plastic-active enzymes.</title>
        <authorList>
            <person name="Diaz-Garcia L."/>
            <person name="Chuvochina M."/>
            <person name="Feuerriegel G."/>
            <person name="Bunk B."/>
            <person name="Sproer C."/>
            <person name="Streit W.R."/>
            <person name="Rodriguez L.M."/>
            <person name="Overmann J."/>
            <person name="Jimenez D.J."/>
        </authorList>
    </citation>
    <scope>NUCLEOTIDE SEQUENCE</scope>
    <source>
        <strain evidence="9">MAG 7</strain>
    </source>
</reference>
<evidence type="ECO:0000256" key="2">
    <source>
        <dbReference type="ARBA" id="ARBA00006275"/>
    </source>
</evidence>
<dbReference type="PROSITE" id="PS51257">
    <property type="entry name" value="PROKAR_LIPOPROTEIN"/>
    <property type="match status" value="1"/>
</dbReference>
<dbReference type="CDD" id="cd08977">
    <property type="entry name" value="SusD"/>
    <property type="match status" value="1"/>
</dbReference>
<evidence type="ECO:0000259" key="8">
    <source>
        <dbReference type="Pfam" id="PF14322"/>
    </source>
</evidence>
<dbReference type="AlphaFoldDB" id="A0AAJ5WRA9"/>
<dbReference type="GO" id="GO:0009279">
    <property type="term" value="C:cell outer membrane"/>
    <property type="evidence" value="ECO:0007669"/>
    <property type="project" value="UniProtKB-SubCell"/>
</dbReference>
<dbReference type="InterPro" id="IPR011990">
    <property type="entry name" value="TPR-like_helical_dom_sf"/>
</dbReference>
<dbReference type="Pfam" id="PF07980">
    <property type="entry name" value="SusD_RagB"/>
    <property type="match status" value="1"/>
</dbReference>
<evidence type="ECO:0000256" key="3">
    <source>
        <dbReference type="ARBA" id="ARBA00022729"/>
    </source>
</evidence>